<feature type="non-terminal residue" evidence="2">
    <location>
        <position position="1"/>
    </location>
</feature>
<gene>
    <name evidence="2" type="ORF">DV520_12050</name>
</gene>
<feature type="compositionally biased region" description="Basic residues" evidence="1">
    <location>
        <begin position="81"/>
        <end position="94"/>
    </location>
</feature>
<evidence type="ECO:0000313" key="3">
    <source>
        <dbReference type="Proteomes" id="UP000260649"/>
    </source>
</evidence>
<accession>A0A3E2B0N4</accession>
<comment type="caution">
    <text evidence="2">The sequence shown here is derived from an EMBL/GenBank/DDBJ whole genome shotgun (WGS) entry which is preliminary data.</text>
</comment>
<dbReference type="EMBL" id="QQRQ01000056">
    <property type="protein sequence ID" value="RFT05557.1"/>
    <property type="molecule type" value="Genomic_DNA"/>
</dbReference>
<evidence type="ECO:0000313" key="2">
    <source>
        <dbReference type="EMBL" id="RFT05557.1"/>
    </source>
</evidence>
<reference evidence="2 3" key="1">
    <citation type="submission" date="2018-07" db="EMBL/GenBank/DDBJ databases">
        <title>GABA Modulating Bacteria of the Human Gut Microbiota.</title>
        <authorList>
            <person name="Strandwitz P."/>
            <person name="Kim K.H."/>
            <person name="Terekhova D."/>
            <person name="Liu J.K."/>
            <person name="Sharma A."/>
            <person name="Levering J."/>
            <person name="Mcdonald D."/>
            <person name="Dietrich D."/>
            <person name="Ramadhar T.R."/>
            <person name="Lekbua A."/>
            <person name="Mroue N."/>
            <person name="Liston C."/>
            <person name="Stewart E.J."/>
            <person name="Dubin M.J."/>
            <person name="Zengler K."/>
            <person name="Knight R."/>
            <person name="Gilbert J.A."/>
            <person name="Clardy J."/>
            <person name="Lewis K."/>
        </authorList>
    </citation>
    <scope>NUCLEOTIDE SEQUENCE [LARGE SCALE GENOMIC DNA]</scope>
    <source>
        <strain evidence="2 3">KLE1738</strain>
    </source>
</reference>
<keyword evidence="3" id="KW-1185">Reference proteome</keyword>
<organism evidence="2 3">
    <name type="scientific">Evtepia gabavorous</name>
    <dbReference type="NCBI Taxonomy" id="2211183"/>
    <lineage>
        <taxon>Bacteria</taxon>
        <taxon>Bacillati</taxon>
        <taxon>Bacillota</taxon>
        <taxon>Clostridia</taxon>
        <taxon>Eubacteriales</taxon>
        <taxon>Evtepia</taxon>
    </lineage>
</organism>
<feature type="region of interest" description="Disordered" evidence="1">
    <location>
        <begin position="72"/>
        <end position="94"/>
    </location>
</feature>
<evidence type="ECO:0000256" key="1">
    <source>
        <dbReference type="SAM" id="MobiDB-lite"/>
    </source>
</evidence>
<proteinExistence type="predicted"/>
<protein>
    <submittedName>
        <fullName evidence="2">Uncharacterized protein</fullName>
    </submittedName>
</protein>
<sequence length="94" mass="10760">ENQSETFLVHKKVGQAEKSARGMPWHQEPKKDVTSCDKLRGGANNRRSGDFRMGKPGRAILCQRALNEIGVRGEPPELKHLSRARKRNQPRFRQ</sequence>
<dbReference type="AlphaFoldDB" id="A0A3E2B0N4"/>
<dbReference type="Proteomes" id="UP000260649">
    <property type="component" value="Unassembled WGS sequence"/>
</dbReference>
<feature type="region of interest" description="Disordered" evidence="1">
    <location>
        <begin position="15"/>
        <end position="54"/>
    </location>
</feature>
<name>A0A3E2B0N4_9FIRM</name>
<feature type="compositionally biased region" description="Basic and acidic residues" evidence="1">
    <location>
        <begin position="27"/>
        <end position="40"/>
    </location>
</feature>